<evidence type="ECO:0000313" key="2">
    <source>
        <dbReference type="EMBL" id="WZH50413.1"/>
    </source>
</evidence>
<evidence type="ECO:0000313" key="3">
    <source>
        <dbReference type="Proteomes" id="UP001489902"/>
    </source>
</evidence>
<feature type="compositionally biased region" description="Polar residues" evidence="1">
    <location>
        <begin position="873"/>
        <end position="883"/>
    </location>
</feature>
<proteinExistence type="predicted"/>
<gene>
    <name evidence="2" type="ORF">QYS62_011657</name>
</gene>
<keyword evidence="3" id="KW-1185">Reference proteome</keyword>
<dbReference type="PANTHER" id="PTHR33472:SF28">
    <property type="entry name" value="BROMO AND FHA DOMAIN-CONTAINING PROTEIN DDB_G0267958"/>
    <property type="match status" value="1"/>
</dbReference>
<feature type="compositionally biased region" description="Low complexity" evidence="1">
    <location>
        <begin position="894"/>
        <end position="908"/>
    </location>
</feature>
<feature type="region of interest" description="Disordered" evidence="1">
    <location>
        <begin position="464"/>
        <end position="541"/>
    </location>
</feature>
<feature type="compositionally biased region" description="Basic and acidic residues" evidence="1">
    <location>
        <begin position="909"/>
        <end position="919"/>
    </location>
</feature>
<feature type="region of interest" description="Disordered" evidence="1">
    <location>
        <begin position="579"/>
        <end position="604"/>
    </location>
</feature>
<feature type="region of interest" description="Disordered" evidence="1">
    <location>
        <begin position="1"/>
        <end position="161"/>
    </location>
</feature>
<organism evidence="2 3">
    <name type="scientific">Fusarium acuminatum</name>
    <dbReference type="NCBI Taxonomy" id="5515"/>
    <lineage>
        <taxon>Eukaryota</taxon>
        <taxon>Fungi</taxon>
        <taxon>Dikarya</taxon>
        <taxon>Ascomycota</taxon>
        <taxon>Pezizomycotina</taxon>
        <taxon>Sordariomycetes</taxon>
        <taxon>Hypocreomycetidae</taxon>
        <taxon>Hypocreales</taxon>
        <taxon>Nectriaceae</taxon>
        <taxon>Fusarium</taxon>
        <taxon>Fusarium tricinctum species complex</taxon>
    </lineage>
</organism>
<dbReference type="PANTHER" id="PTHR33472">
    <property type="entry name" value="OS01G0106600 PROTEIN"/>
    <property type="match status" value="1"/>
</dbReference>
<feature type="compositionally biased region" description="Low complexity" evidence="1">
    <location>
        <begin position="269"/>
        <end position="285"/>
    </location>
</feature>
<dbReference type="Proteomes" id="UP001489902">
    <property type="component" value="Chromosome 8"/>
</dbReference>
<feature type="compositionally biased region" description="Low complexity" evidence="1">
    <location>
        <begin position="920"/>
        <end position="944"/>
    </location>
</feature>
<feature type="compositionally biased region" description="Polar residues" evidence="1">
    <location>
        <begin position="231"/>
        <end position="244"/>
    </location>
</feature>
<protein>
    <submittedName>
        <fullName evidence="2">Uncharacterized protein</fullName>
    </submittedName>
</protein>
<feature type="compositionally biased region" description="Basic and acidic residues" evidence="1">
    <location>
        <begin position="487"/>
        <end position="507"/>
    </location>
</feature>
<name>A0ABZ2XBK6_9HYPO</name>
<feature type="compositionally biased region" description="Low complexity" evidence="1">
    <location>
        <begin position="310"/>
        <end position="345"/>
    </location>
</feature>
<evidence type="ECO:0000256" key="1">
    <source>
        <dbReference type="SAM" id="MobiDB-lite"/>
    </source>
</evidence>
<feature type="region of interest" description="Disordered" evidence="1">
    <location>
        <begin position="269"/>
        <end position="380"/>
    </location>
</feature>
<feature type="compositionally biased region" description="Polar residues" evidence="1">
    <location>
        <begin position="51"/>
        <end position="78"/>
    </location>
</feature>
<sequence>MLRGVSAQDRITKTGTKTSTDVALPIIPSPKGETTEIKLTPFSAEKPSQVLEPTTNIVPPAGTTESANPAAKTSSQPEQLPDAATTNNNIPINPTTSPVEIPNTATQPIEPPTQSTKAAPVNQTTTELSGTPSKDTLDTTSHATENQPPTTSEDIPEGPKTTTQLAPIVQDTTTEQPLIQDTTTDIPLAVDTTTGLALVIDTTTQPIIQDTTTGQPLVQDTTTELPPPVVDTTTGLPAVDTTTRPIDHTPGIETTSQEVTVQDTTTELPLNTTTQQPPVQDTTSQEPIQDTTTEKPIVQDITTGIPPAETTTEQQQQPVNTTTAEAPVQDTTAAAEQPAETTTQPEPKPTTDKSKPTSKKEEEPIITQAPDATTAAPEVATASMSSVSSQIAALIPVINKWKDNPESLKEETNKEVEDTHNDIIAVIVLLGGKPDVGSLACMAKDLKEVSGGIIAGNVPAVTGAVSGVQGKNDELTDEKNEEEEEKSEEKSEEESTKQEETTKEKSTDAPTTTEAPTSTEESTTTEATTTTTGLMLPCASDTCGSGDSYPMGASPGKEEIQNSVEDVDCKDIPTSTIDGPLPTEQGDFSDNPFTAPTARPESAALPSKRDLPLIARKFNDDISPNPFYVASLTPFWGSAGVNGIYGYTAIIIVSDLGVYLSHIWENPVFIDTDWNNKPDNKFNAKAFEALHDSTADGSALSVTGLIGTDKALGMLHSIYSPKVFILTPFTGNHREIFGITTTYRYEEHINALASNLTGIIPGSGDTTVLGYTRTNKLTSTEQYGSWGRAIVEFDILEEVIISVEDATAINKGLAIGRWRLWVEDQLVTSHKFYVLPPAGVPADSPAAGVQKRTEKSAVHSCLRLLLRPTQLSAAETTETSVAPTTDTNAEETTTENPKTEETTTTGKTTSKETTAKETSAKTSATTVKETTTRVTTTQPSTDIT</sequence>
<dbReference type="EMBL" id="CP151267">
    <property type="protein sequence ID" value="WZH50413.1"/>
    <property type="molecule type" value="Genomic_DNA"/>
</dbReference>
<feature type="compositionally biased region" description="Basic and acidic residues" evidence="1">
    <location>
        <begin position="349"/>
        <end position="363"/>
    </location>
</feature>
<feature type="compositionally biased region" description="Low complexity" evidence="1">
    <location>
        <begin position="85"/>
        <end position="96"/>
    </location>
</feature>
<feature type="region of interest" description="Disordered" evidence="1">
    <location>
        <begin position="217"/>
        <end position="251"/>
    </location>
</feature>
<accession>A0ABZ2XBK6</accession>
<feature type="compositionally biased region" description="Polar residues" evidence="1">
    <location>
        <begin position="103"/>
        <end position="153"/>
    </location>
</feature>
<feature type="region of interest" description="Disordered" evidence="1">
    <location>
        <begin position="873"/>
        <end position="944"/>
    </location>
</feature>
<feature type="compositionally biased region" description="Low complexity" evidence="1">
    <location>
        <begin position="508"/>
        <end position="532"/>
    </location>
</feature>
<reference evidence="2 3" key="1">
    <citation type="submission" date="2024-04" db="EMBL/GenBank/DDBJ databases">
        <title>Complete genome sequence of Fusarium acuminatum.</title>
        <authorList>
            <person name="Lan B."/>
        </authorList>
    </citation>
    <scope>NUCLEOTIDE SEQUENCE [LARGE SCALE GENOMIC DNA]</scope>
    <source>
        <strain evidence="2">1A</strain>
    </source>
</reference>